<comment type="caution">
    <text evidence="12">The sequence shown here is derived from an EMBL/GenBank/DDBJ whole genome shotgun (WGS) entry which is preliminary data.</text>
</comment>
<dbReference type="InterPro" id="IPR029035">
    <property type="entry name" value="DHS-like_NAD/FAD-binding_dom"/>
</dbReference>
<organism evidence="12 13">
    <name type="scientific">Trichomonascus ciferrii</name>
    <dbReference type="NCBI Taxonomy" id="44093"/>
    <lineage>
        <taxon>Eukaryota</taxon>
        <taxon>Fungi</taxon>
        <taxon>Dikarya</taxon>
        <taxon>Ascomycota</taxon>
        <taxon>Saccharomycotina</taxon>
        <taxon>Dipodascomycetes</taxon>
        <taxon>Dipodascales</taxon>
        <taxon>Trichomonascaceae</taxon>
        <taxon>Trichomonascus</taxon>
        <taxon>Trichomonascus ciferrii complex</taxon>
    </lineage>
</organism>
<dbReference type="InterPro" id="IPR050134">
    <property type="entry name" value="NAD-dep_sirtuin_deacylases"/>
</dbReference>
<dbReference type="Gene3D" id="3.30.1600.10">
    <property type="entry name" value="SIR2/SIRT2 'Small Domain"/>
    <property type="match status" value="1"/>
</dbReference>
<evidence type="ECO:0000256" key="2">
    <source>
        <dbReference type="ARBA" id="ARBA00022679"/>
    </source>
</evidence>
<evidence type="ECO:0000256" key="4">
    <source>
        <dbReference type="ARBA" id="ARBA00022833"/>
    </source>
</evidence>
<dbReference type="Pfam" id="PF02146">
    <property type="entry name" value="SIR2"/>
    <property type="match status" value="1"/>
</dbReference>
<feature type="binding site" evidence="8">
    <location>
        <begin position="32"/>
        <end position="36"/>
    </location>
    <ligand>
        <name>NAD(+)</name>
        <dbReference type="ChEBI" id="CHEBI:57540"/>
    </ligand>
</feature>
<reference evidence="12" key="1">
    <citation type="journal article" date="2019" name="G3 (Bethesda)">
        <title>Genome Assemblies of Two Rare Opportunistic Yeast Pathogens: Diutina rugosa (syn. Candida rugosa) and Trichomonascus ciferrii (syn. Candida ciferrii).</title>
        <authorList>
            <person name="Mixao V."/>
            <person name="Saus E."/>
            <person name="Hansen A.P."/>
            <person name="Lass-Florl C."/>
            <person name="Gabaldon T."/>
        </authorList>
    </citation>
    <scope>NUCLEOTIDE SEQUENCE</scope>
    <source>
        <strain evidence="12">CBS 4856</strain>
    </source>
</reference>
<keyword evidence="13" id="KW-1185">Reference proteome</keyword>
<feature type="binding site" evidence="9 10">
    <location>
        <position position="145"/>
    </location>
    <ligand>
        <name>Zn(2+)</name>
        <dbReference type="ChEBI" id="CHEBI:29105"/>
    </ligand>
</feature>
<gene>
    <name evidence="12" type="ORF">TRICI_006011</name>
</gene>
<evidence type="ECO:0000259" key="11">
    <source>
        <dbReference type="PROSITE" id="PS50305"/>
    </source>
</evidence>
<evidence type="ECO:0000256" key="7">
    <source>
        <dbReference type="PIRSR" id="PIRSR037938-1"/>
    </source>
</evidence>
<dbReference type="EMBL" id="SWFS01000481">
    <property type="protein sequence ID" value="KAA8901765.1"/>
    <property type="molecule type" value="Genomic_DNA"/>
</dbReference>
<dbReference type="InterPro" id="IPR017328">
    <property type="entry name" value="Sirtuin_class_I"/>
</dbReference>
<dbReference type="GO" id="GO:0005634">
    <property type="term" value="C:nucleus"/>
    <property type="evidence" value="ECO:0007669"/>
    <property type="project" value="TreeGrafter"/>
</dbReference>
<dbReference type="SUPFAM" id="SSF52467">
    <property type="entry name" value="DHS-like NAD/FAD-binding domain"/>
    <property type="match status" value="1"/>
</dbReference>
<evidence type="ECO:0000256" key="9">
    <source>
        <dbReference type="PIRSR" id="PIRSR037938-3"/>
    </source>
</evidence>
<feature type="binding site" evidence="9 10">
    <location>
        <position position="171"/>
    </location>
    <ligand>
        <name>Zn(2+)</name>
        <dbReference type="ChEBI" id="CHEBI:29105"/>
    </ligand>
</feature>
<dbReference type="VEuPathDB" id="FungiDB:TRICI_006011"/>
<proteinExistence type="inferred from homology"/>
<evidence type="ECO:0000256" key="6">
    <source>
        <dbReference type="PIRNR" id="PIRNR037938"/>
    </source>
</evidence>
<keyword evidence="2 6" id="KW-0808">Transferase</keyword>
<dbReference type="GO" id="GO:0017136">
    <property type="term" value="F:histone deacetylase activity, NAD-dependent"/>
    <property type="evidence" value="ECO:0007669"/>
    <property type="project" value="InterPro"/>
</dbReference>
<accession>A0A642UMF0</accession>
<keyword evidence="3 6" id="KW-0479">Metal-binding</keyword>
<feature type="binding site" evidence="8">
    <location>
        <begin position="42"/>
        <end position="44"/>
    </location>
    <ligand>
        <name>NAD(+)</name>
        <dbReference type="ChEBI" id="CHEBI:57540"/>
    </ligand>
</feature>
<dbReference type="CDD" id="cd01408">
    <property type="entry name" value="SIRT1"/>
    <property type="match status" value="1"/>
</dbReference>
<comment type="similarity">
    <text evidence="1 6">Belongs to the sirtuin family. Class I subfamily.</text>
</comment>
<comment type="cofactor">
    <cofactor evidence="9">
        <name>Zn(2+)</name>
        <dbReference type="ChEBI" id="CHEBI:29105"/>
    </cofactor>
    <text evidence="9">Binds 1 zinc ion per subunit.</text>
</comment>
<dbReference type="Gene3D" id="3.40.50.1220">
    <property type="entry name" value="TPP-binding domain"/>
    <property type="match status" value="1"/>
</dbReference>
<feature type="binding site" evidence="8">
    <location>
        <begin position="114"/>
        <end position="117"/>
    </location>
    <ligand>
        <name>NAD(+)</name>
        <dbReference type="ChEBI" id="CHEBI:57540"/>
    </ligand>
</feature>
<feature type="binding site" evidence="9 10">
    <location>
        <position position="176"/>
    </location>
    <ligand>
        <name>Zn(2+)</name>
        <dbReference type="ChEBI" id="CHEBI:29105"/>
    </ligand>
</feature>
<evidence type="ECO:0000256" key="1">
    <source>
        <dbReference type="ARBA" id="ARBA00006924"/>
    </source>
</evidence>
<keyword evidence="5 6" id="KW-0520">NAD</keyword>
<feature type="domain" description="Deacetylase sirtuin-type" evidence="11">
    <location>
        <begin position="4"/>
        <end position="277"/>
    </location>
</feature>
<feature type="binding site" evidence="8">
    <location>
        <begin position="243"/>
        <end position="245"/>
    </location>
    <ligand>
        <name>NAD(+)</name>
        <dbReference type="ChEBI" id="CHEBI:57540"/>
    </ligand>
</feature>
<dbReference type="GO" id="GO:0008270">
    <property type="term" value="F:zinc ion binding"/>
    <property type="evidence" value="ECO:0007669"/>
    <property type="project" value="UniProtKB-UniRule"/>
</dbReference>
<dbReference type="PROSITE" id="PS50305">
    <property type="entry name" value="SIRTUIN"/>
    <property type="match status" value="1"/>
</dbReference>
<dbReference type="InterPro" id="IPR026590">
    <property type="entry name" value="Ssirtuin_cat_dom"/>
</dbReference>
<evidence type="ECO:0000313" key="13">
    <source>
        <dbReference type="Proteomes" id="UP000761534"/>
    </source>
</evidence>
<evidence type="ECO:0000313" key="12">
    <source>
        <dbReference type="EMBL" id="KAA8901765.1"/>
    </source>
</evidence>
<dbReference type="AlphaFoldDB" id="A0A642UMF0"/>
<dbReference type="InterPro" id="IPR026591">
    <property type="entry name" value="Sirtuin_cat_small_dom_sf"/>
</dbReference>
<dbReference type="InterPro" id="IPR003000">
    <property type="entry name" value="Sirtuin"/>
</dbReference>
<feature type="binding site" evidence="8">
    <location>
        <begin position="219"/>
        <end position="220"/>
    </location>
    <ligand>
        <name>NAD(+)</name>
        <dbReference type="ChEBI" id="CHEBI:57540"/>
    </ligand>
</feature>
<dbReference type="GO" id="GO:0070403">
    <property type="term" value="F:NAD+ binding"/>
    <property type="evidence" value="ECO:0007669"/>
    <property type="project" value="UniProtKB-UniRule"/>
</dbReference>
<dbReference type="OrthoDB" id="420264at2759"/>
<feature type="binding site" evidence="9 10">
    <location>
        <position position="142"/>
    </location>
    <ligand>
        <name>Zn(2+)</name>
        <dbReference type="ChEBI" id="CHEBI:29105"/>
    </ligand>
</feature>
<dbReference type="Proteomes" id="UP000761534">
    <property type="component" value="Unassembled WGS sequence"/>
</dbReference>
<evidence type="ECO:0000256" key="3">
    <source>
        <dbReference type="ARBA" id="ARBA00022723"/>
    </source>
</evidence>
<feature type="binding site" evidence="8">
    <location>
        <position position="263"/>
    </location>
    <ligand>
        <name>NAD(+)</name>
        <dbReference type="ChEBI" id="CHEBI:57540"/>
    </ligand>
</feature>
<comment type="catalytic activity">
    <reaction evidence="6">
        <text>N(6)-acetyl-L-lysyl-[protein] + NAD(+) + H2O = 2''-O-acetyl-ADP-D-ribose + nicotinamide + L-lysyl-[protein]</text>
        <dbReference type="Rhea" id="RHEA:43636"/>
        <dbReference type="Rhea" id="RHEA-COMP:9752"/>
        <dbReference type="Rhea" id="RHEA-COMP:10731"/>
        <dbReference type="ChEBI" id="CHEBI:15377"/>
        <dbReference type="ChEBI" id="CHEBI:17154"/>
        <dbReference type="ChEBI" id="CHEBI:29969"/>
        <dbReference type="ChEBI" id="CHEBI:57540"/>
        <dbReference type="ChEBI" id="CHEBI:61930"/>
        <dbReference type="ChEBI" id="CHEBI:83767"/>
        <dbReference type="EC" id="2.3.1.286"/>
    </reaction>
</comment>
<protein>
    <recommendedName>
        <fullName evidence="6">NAD-dependent protein deacetylase</fullName>
        <ecNumber evidence="6">2.3.1.286</ecNumber>
    </recommendedName>
</protein>
<evidence type="ECO:0000256" key="8">
    <source>
        <dbReference type="PIRSR" id="PIRSR037938-2"/>
    </source>
</evidence>
<evidence type="ECO:0000256" key="5">
    <source>
        <dbReference type="ARBA" id="ARBA00023027"/>
    </source>
</evidence>
<feature type="active site" description="Proton acceptor" evidence="7 10">
    <location>
        <position position="134"/>
    </location>
</feature>
<dbReference type="EC" id="2.3.1.286" evidence="6"/>
<evidence type="ECO:0000256" key="10">
    <source>
        <dbReference type="PROSITE-ProRule" id="PRU00236"/>
    </source>
</evidence>
<dbReference type="PANTHER" id="PTHR11085">
    <property type="entry name" value="NAD-DEPENDENT PROTEIN DEACYLASE SIRTUIN-5, MITOCHONDRIAL-RELATED"/>
    <property type="match status" value="1"/>
</dbReference>
<keyword evidence="4 6" id="KW-0862">Zinc</keyword>
<name>A0A642UMF0_9ASCO</name>
<dbReference type="PANTHER" id="PTHR11085:SF6">
    <property type="entry name" value="NAD-DEPENDENT PROTEIN DEACETYLASE SIRTUIN-2"/>
    <property type="match status" value="1"/>
</dbReference>
<sequence length="319" mass="35945">MGGKASKRYEMEDVAKKLRDGEFRKVVFMVGAGISTGAGIPDFRSPETGLYANLERLNLPYPEAVFDISYFRRKPQAFYTLAHELYPGKFEPTDFHKFMKLVHSKGYLHRVFTQNIDTLERLAGIPDDKMVEAHGSFANNHCIDCEAEMSQQELKDIMWRDGTDKVNVPRCMNKSCKTKGGGLVKPDITFFGESLPSKFFDCIHSDLPHHADLVIIAGTSLTVSPFAHLPEMVDDSTVRVLFNLERVGDLGTKENDVLVLGDCDEQINKFAELCGWSEELKNLEKEQSEGPAKDESETVEEIVEDLSHMKLKADDQEKS</sequence>
<dbReference type="PIRSF" id="PIRSF037938">
    <property type="entry name" value="SIR2_euk"/>
    <property type="match status" value="1"/>
</dbReference>